<dbReference type="Proteomes" id="UP001209570">
    <property type="component" value="Unassembled WGS sequence"/>
</dbReference>
<evidence type="ECO:0000313" key="9">
    <source>
        <dbReference type="Proteomes" id="UP001209570"/>
    </source>
</evidence>
<dbReference type="PANTHER" id="PTHR12266">
    <property type="entry name" value="NA+/CA2+ K+ INDEPENDENT EXCHANGER"/>
    <property type="match status" value="1"/>
</dbReference>
<evidence type="ECO:0000256" key="6">
    <source>
        <dbReference type="SAM" id="Phobius"/>
    </source>
</evidence>
<dbReference type="GO" id="GO:0008324">
    <property type="term" value="F:monoatomic cation transmembrane transporter activity"/>
    <property type="evidence" value="ECO:0007669"/>
    <property type="project" value="TreeGrafter"/>
</dbReference>
<keyword evidence="2" id="KW-0813">Transport</keyword>
<dbReference type="GO" id="GO:0016020">
    <property type="term" value="C:membrane"/>
    <property type="evidence" value="ECO:0007669"/>
    <property type="project" value="UniProtKB-SubCell"/>
</dbReference>
<evidence type="ECO:0000259" key="7">
    <source>
        <dbReference type="Pfam" id="PF01699"/>
    </source>
</evidence>
<keyword evidence="5 6" id="KW-0472">Membrane</keyword>
<gene>
    <name evidence="8" type="ORF">P43SY_001197</name>
</gene>
<comment type="subcellular location">
    <subcellularLocation>
        <location evidence="1">Membrane</location>
        <topology evidence="1">Multi-pass membrane protein</topology>
    </subcellularLocation>
</comment>
<dbReference type="AlphaFoldDB" id="A0AAD5MET8"/>
<dbReference type="InterPro" id="IPR051359">
    <property type="entry name" value="CaCA_antiporter"/>
</dbReference>
<evidence type="ECO:0000313" key="8">
    <source>
        <dbReference type="EMBL" id="KAJ0405053.1"/>
    </source>
</evidence>
<dbReference type="InterPro" id="IPR044880">
    <property type="entry name" value="NCX_ion-bd_dom_sf"/>
</dbReference>
<protein>
    <recommendedName>
        <fullName evidence="7">Sodium/calcium exchanger membrane region domain-containing protein</fullName>
    </recommendedName>
</protein>
<feature type="transmembrane region" description="Helical" evidence="6">
    <location>
        <begin position="6"/>
        <end position="26"/>
    </location>
</feature>
<proteinExistence type="predicted"/>
<feature type="domain" description="Sodium/calcium exchanger membrane region" evidence="7">
    <location>
        <begin position="113"/>
        <end position="255"/>
    </location>
</feature>
<comment type="caution">
    <text evidence="8">The sequence shown here is derived from an EMBL/GenBank/DDBJ whole genome shotgun (WGS) entry which is preliminary data.</text>
</comment>
<feature type="transmembrane region" description="Helical" evidence="6">
    <location>
        <begin position="237"/>
        <end position="256"/>
    </location>
</feature>
<keyword evidence="4 6" id="KW-1133">Transmembrane helix</keyword>
<dbReference type="Gene3D" id="1.20.1420.30">
    <property type="entry name" value="NCX, central ion-binding region"/>
    <property type="match status" value="1"/>
</dbReference>
<name>A0AAD5MET8_PYTIN</name>
<reference evidence="8" key="1">
    <citation type="submission" date="2021-12" db="EMBL/GenBank/DDBJ databases">
        <title>Prjna785345.</title>
        <authorList>
            <person name="Rujirawat T."/>
            <person name="Krajaejun T."/>
        </authorList>
    </citation>
    <scope>NUCLEOTIDE SEQUENCE</scope>
    <source>
        <strain evidence="8">Pi057C3</strain>
    </source>
</reference>
<organism evidence="8 9">
    <name type="scientific">Pythium insidiosum</name>
    <name type="common">Pythiosis disease agent</name>
    <dbReference type="NCBI Taxonomy" id="114742"/>
    <lineage>
        <taxon>Eukaryota</taxon>
        <taxon>Sar</taxon>
        <taxon>Stramenopiles</taxon>
        <taxon>Oomycota</taxon>
        <taxon>Peronosporomycetes</taxon>
        <taxon>Pythiales</taxon>
        <taxon>Pythiaceae</taxon>
        <taxon>Pythium</taxon>
    </lineage>
</organism>
<sequence>MGRGLPHFVGITVAFVGLCCLLQPVSRISGLPRDARPLQLHGPLNAHANLPSDVATPIDCSNPATSPTADSFVDYQRLVHCSALSHSVVGARLRLVHCSALSHSVVGARLVLALVLVFLLYLLSSTADSFFCPALQAIVETYRIPPDVAGVTFLSFGNGSPDVFSNIAAFSTSTPKIGIASILGGGLLVTTVIVASVGLASQDQVQLIPRKFIRDVASYTVAIAYLCLVFFDGKVGLAEALGFLGLYCCYVSMIVFDSRLVRIFGWKDEHSFDELVVDYDLEALLPNYMSTRPV</sequence>
<feature type="transmembrane region" description="Helical" evidence="6">
    <location>
        <begin position="100"/>
        <end position="123"/>
    </location>
</feature>
<dbReference type="Pfam" id="PF01699">
    <property type="entry name" value="Na_Ca_ex"/>
    <property type="match status" value="1"/>
</dbReference>
<dbReference type="InterPro" id="IPR004837">
    <property type="entry name" value="NaCa_Exmemb"/>
</dbReference>
<evidence type="ECO:0000256" key="3">
    <source>
        <dbReference type="ARBA" id="ARBA00022692"/>
    </source>
</evidence>
<keyword evidence="9" id="KW-1185">Reference proteome</keyword>
<dbReference type="EMBL" id="JAKCXM010000051">
    <property type="protein sequence ID" value="KAJ0405053.1"/>
    <property type="molecule type" value="Genomic_DNA"/>
</dbReference>
<evidence type="ECO:0000256" key="2">
    <source>
        <dbReference type="ARBA" id="ARBA00022448"/>
    </source>
</evidence>
<evidence type="ECO:0000256" key="5">
    <source>
        <dbReference type="ARBA" id="ARBA00023136"/>
    </source>
</evidence>
<feature type="transmembrane region" description="Helical" evidence="6">
    <location>
        <begin position="177"/>
        <end position="200"/>
    </location>
</feature>
<keyword evidence="3 6" id="KW-0812">Transmembrane</keyword>
<feature type="transmembrane region" description="Helical" evidence="6">
    <location>
        <begin position="212"/>
        <end position="231"/>
    </location>
</feature>
<accession>A0AAD5MET8</accession>
<evidence type="ECO:0000256" key="1">
    <source>
        <dbReference type="ARBA" id="ARBA00004141"/>
    </source>
</evidence>
<dbReference type="PANTHER" id="PTHR12266:SF0">
    <property type="entry name" value="MITOCHONDRIAL SODIUM_CALCIUM EXCHANGER PROTEIN"/>
    <property type="match status" value="1"/>
</dbReference>
<evidence type="ECO:0000256" key="4">
    <source>
        <dbReference type="ARBA" id="ARBA00022989"/>
    </source>
</evidence>